<keyword evidence="4" id="KW-1185">Reference proteome</keyword>
<comment type="caution">
    <text evidence="3">The sequence shown here is derived from an EMBL/GenBank/DDBJ whole genome shotgun (WGS) entry which is preliminary data.</text>
</comment>
<dbReference type="InterPro" id="IPR051082">
    <property type="entry name" value="Pentapeptide-BTB/POZ_domain"/>
</dbReference>
<feature type="transmembrane region" description="Helical" evidence="1">
    <location>
        <begin position="123"/>
        <end position="143"/>
    </location>
</feature>
<dbReference type="SUPFAM" id="SSF141571">
    <property type="entry name" value="Pentapeptide repeat-like"/>
    <property type="match status" value="1"/>
</dbReference>
<dbReference type="InterPro" id="IPR001646">
    <property type="entry name" value="5peptide_repeat"/>
</dbReference>
<evidence type="ECO:0000259" key="2">
    <source>
        <dbReference type="Pfam" id="PF12770"/>
    </source>
</evidence>
<keyword evidence="1" id="KW-0812">Transmembrane</keyword>
<dbReference type="Pfam" id="PF12770">
    <property type="entry name" value="CHAT"/>
    <property type="match status" value="1"/>
</dbReference>
<feature type="transmembrane region" description="Helical" evidence="1">
    <location>
        <begin position="211"/>
        <end position="234"/>
    </location>
</feature>
<keyword evidence="1" id="KW-0472">Membrane</keyword>
<feature type="domain" description="CHAT" evidence="2">
    <location>
        <begin position="583"/>
        <end position="743"/>
    </location>
</feature>
<feature type="transmembrane region" description="Helical" evidence="1">
    <location>
        <begin position="149"/>
        <end position="173"/>
    </location>
</feature>
<proteinExistence type="predicted"/>
<protein>
    <submittedName>
        <fullName evidence="3">Pentapeptide repeat-containing protein</fullName>
    </submittedName>
</protein>
<reference evidence="3 4" key="1">
    <citation type="submission" date="2024-09" db="EMBL/GenBank/DDBJ databases">
        <title>Floridaenema gen nov. (Aerosakkonemataceae, Aerosakkonematales ord. nov., Cyanobacteria) from benthic tropical and subtropical fresh waters, with the description of four new species.</title>
        <authorList>
            <person name="Moretto J.A."/>
            <person name="Berthold D.E."/>
            <person name="Lefler F.W."/>
            <person name="Huang I.-S."/>
            <person name="Laughinghouse H. IV."/>
        </authorList>
    </citation>
    <scope>NUCLEOTIDE SEQUENCE [LARGE SCALE GENOMIC DNA]</scope>
    <source>
        <strain evidence="3 4">BLCC-F167</strain>
    </source>
</reference>
<evidence type="ECO:0000313" key="3">
    <source>
        <dbReference type="EMBL" id="MFB2836607.1"/>
    </source>
</evidence>
<sequence>MTNDFYRQNLRGRSFKRQDLRGANFSYADIRGSDFTQAILEGTNFSHTKAGLKLSWLIALQVVLLFLATLAGFISAYAGAFVGGILILDNQPLAGLLFVASFTLILFLGFVSITILRGIGTALWLFAVTVVTSIAIFLAFPGADYSRANAILLAIVIAVNISGVLVGAIAVAVSRILSKTWMLVFIGLATLGAAVLGTIAGSEEIIRTPKFVTALVIAIPVTLALVSLSLYIGWRAIVGDKKYKLIRNIAIVLCTYGGTSFRGANLTNADFSYATLKNTDLREANLTRTCWFQTQQVNQSRTEGTYLENPQARQLAVTKNGQEQNFDHLDLRGFNLQDANLINASLIGAKLSEATLCNADLSQAKLVQAQLYGVDLRGACLTGAIIEDWGISTDTKLEQVRCEFIYMRLPTPLDPDPWRKPDNRKENFKEGDFTDFIAPIIKTLTLYQLQNVDTRAIKLLDLYHYEGIDPSAAAIALKQLAEQHPEAGLKVVALEGRGEEKIRLQARVTGNIDRSRLSAEYFEKYQEIGSLPYDDLQSLLAAMAEKDERIRSLENMVMAAMKSDKFYVETYYAFGDSSDEDQTVKKILILTANPQNIDKRRLDAEVREIQTGLERAKKRDQFEIISKWAVRPDDLRRALLDYEPQIVHFSGYGAATEGLALENDLGQLQMVSTAALAKLFEVFKDKVECVLLNACYSETQAEAIRQHIDYVIGMHQAIGNRAAIEFAVGFYDALGAGRSIEDAFKLGCIAIDLEGIPESLTPVLKKKKE</sequence>
<dbReference type="PANTHER" id="PTHR14136:SF17">
    <property type="entry name" value="BTB_POZ DOMAIN-CONTAINING PROTEIN KCTD9"/>
    <property type="match status" value="1"/>
</dbReference>
<dbReference type="Pfam" id="PF00805">
    <property type="entry name" value="Pentapeptide"/>
    <property type="match status" value="3"/>
</dbReference>
<dbReference type="Gene3D" id="2.160.20.80">
    <property type="entry name" value="E3 ubiquitin-protein ligase SopA"/>
    <property type="match status" value="2"/>
</dbReference>
<dbReference type="Proteomes" id="UP001576780">
    <property type="component" value="Unassembled WGS sequence"/>
</dbReference>
<evidence type="ECO:0000256" key="1">
    <source>
        <dbReference type="SAM" id="Phobius"/>
    </source>
</evidence>
<dbReference type="PANTHER" id="PTHR14136">
    <property type="entry name" value="BTB_POZ DOMAIN-CONTAINING PROTEIN KCTD9"/>
    <property type="match status" value="1"/>
</dbReference>
<dbReference type="RefSeq" id="WP_413278983.1">
    <property type="nucleotide sequence ID" value="NZ_JBHFNT010000161.1"/>
</dbReference>
<accession>A0ABV4WNF0</accession>
<evidence type="ECO:0000313" key="4">
    <source>
        <dbReference type="Proteomes" id="UP001576780"/>
    </source>
</evidence>
<keyword evidence="1" id="KW-1133">Transmembrane helix</keyword>
<organism evidence="3 4">
    <name type="scientific">Floridaenema evergladense BLCC-F167</name>
    <dbReference type="NCBI Taxonomy" id="3153639"/>
    <lineage>
        <taxon>Bacteria</taxon>
        <taxon>Bacillati</taxon>
        <taxon>Cyanobacteriota</taxon>
        <taxon>Cyanophyceae</taxon>
        <taxon>Oscillatoriophycideae</taxon>
        <taxon>Aerosakkonematales</taxon>
        <taxon>Aerosakkonemataceae</taxon>
        <taxon>Floridanema</taxon>
        <taxon>Floridanema evergladense</taxon>
    </lineage>
</organism>
<feature type="transmembrane region" description="Helical" evidence="1">
    <location>
        <begin position="54"/>
        <end position="87"/>
    </location>
</feature>
<feature type="transmembrane region" description="Helical" evidence="1">
    <location>
        <begin position="180"/>
        <end position="199"/>
    </location>
</feature>
<dbReference type="InterPro" id="IPR024983">
    <property type="entry name" value="CHAT_dom"/>
</dbReference>
<feature type="transmembrane region" description="Helical" evidence="1">
    <location>
        <begin position="93"/>
        <end position="116"/>
    </location>
</feature>
<name>A0ABV4WNF0_9CYAN</name>
<gene>
    <name evidence="3" type="ORF">ACE1CA_18905</name>
</gene>
<dbReference type="EMBL" id="JBHFNT010000161">
    <property type="protein sequence ID" value="MFB2836607.1"/>
    <property type="molecule type" value="Genomic_DNA"/>
</dbReference>